<reference evidence="2 3" key="1">
    <citation type="journal article" date="2019" name="Commun. Biol.">
        <title>The bagworm genome reveals a unique fibroin gene that provides high tensile strength.</title>
        <authorList>
            <person name="Kono N."/>
            <person name="Nakamura H."/>
            <person name="Ohtoshi R."/>
            <person name="Tomita M."/>
            <person name="Numata K."/>
            <person name="Arakawa K."/>
        </authorList>
    </citation>
    <scope>NUCLEOTIDE SEQUENCE [LARGE SCALE GENOMIC DNA]</scope>
</reference>
<keyword evidence="3" id="KW-1185">Reference proteome</keyword>
<gene>
    <name evidence="2" type="ORF">EVAR_17844_1</name>
</gene>
<evidence type="ECO:0000313" key="2">
    <source>
        <dbReference type="EMBL" id="GBP17362.1"/>
    </source>
</evidence>
<evidence type="ECO:0000256" key="1">
    <source>
        <dbReference type="SAM" id="MobiDB-lite"/>
    </source>
</evidence>
<feature type="region of interest" description="Disordered" evidence="1">
    <location>
        <begin position="1"/>
        <end position="21"/>
    </location>
</feature>
<accession>A0A4C1TTL2</accession>
<organism evidence="2 3">
    <name type="scientific">Eumeta variegata</name>
    <name type="common">Bagworm moth</name>
    <name type="synonym">Eumeta japonica</name>
    <dbReference type="NCBI Taxonomy" id="151549"/>
    <lineage>
        <taxon>Eukaryota</taxon>
        <taxon>Metazoa</taxon>
        <taxon>Ecdysozoa</taxon>
        <taxon>Arthropoda</taxon>
        <taxon>Hexapoda</taxon>
        <taxon>Insecta</taxon>
        <taxon>Pterygota</taxon>
        <taxon>Neoptera</taxon>
        <taxon>Endopterygota</taxon>
        <taxon>Lepidoptera</taxon>
        <taxon>Glossata</taxon>
        <taxon>Ditrysia</taxon>
        <taxon>Tineoidea</taxon>
        <taxon>Psychidae</taxon>
        <taxon>Oiketicinae</taxon>
        <taxon>Eumeta</taxon>
    </lineage>
</organism>
<sequence length="75" mass="8443">MQVRARTHPNDSEQARTLAEKAEVWRPRPMRGQAAGGKRHAQDCINGPDLCKGLYGNQKYENSISHWGLPTEVKT</sequence>
<name>A0A4C1TTL2_EUMVA</name>
<dbReference type="AlphaFoldDB" id="A0A4C1TTL2"/>
<protein>
    <submittedName>
        <fullName evidence="2">Uncharacterized protein</fullName>
    </submittedName>
</protein>
<evidence type="ECO:0000313" key="3">
    <source>
        <dbReference type="Proteomes" id="UP000299102"/>
    </source>
</evidence>
<dbReference type="EMBL" id="BGZK01000086">
    <property type="protein sequence ID" value="GBP17362.1"/>
    <property type="molecule type" value="Genomic_DNA"/>
</dbReference>
<proteinExistence type="predicted"/>
<dbReference type="Proteomes" id="UP000299102">
    <property type="component" value="Unassembled WGS sequence"/>
</dbReference>
<feature type="compositionally biased region" description="Basic and acidic residues" evidence="1">
    <location>
        <begin position="8"/>
        <end position="21"/>
    </location>
</feature>
<comment type="caution">
    <text evidence="2">The sequence shown here is derived from an EMBL/GenBank/DDBJ whole genome shotgun (WGS) entry which is preliminary data.</text>
</comment>